<evidence type="ECO:0000313" key="1">
    <source>
        <dbReference type="EMBL" id="AZS39384.1"/>
    </source>
</evidence>
<protein>
    <submittedName>
        <fullName evidence="1">Uncharacterized protein</fullName>
    </submittedName>
</protein>
<accession>A0A3S9WH43</accession>
<gene>
    <name evidence="1" type="ORF">CVS54_00686</name>
</gene>
<dbReference type="EMBL" id="CP031422">
    <property type="protein sequence ID" value="AZS39384.1"/>
    <property type="molecule type" value="Genomic_DNA"/>
</dbReference>
<evidence type="ECO:0000313" key="2">
    <source>
        <dbReference type="Proteomes" id="UP000274841"/>
    </source>
</evidence>
<organism evidence="1 2">
    <name type="scientific">Microbacterium oxydans</name>
    <dbReference type="NCBI Taxonomy" id="82380"/>
    <lineage>
        <taxon>Bacteria</taxon>
        <taxon>Bacillati</taxon>
        <taxon>Actinomycetota</taxon>
        <taxon>Actinomycetes</taxon>
        <taxon>Micrococcales</taxon>
        <taxon>Microbacteriaceae</taxon>
        <taxon>Microbacterium</taxon>
    </lineage>
</organism>
<dbReference type="Proteomes" id="UP000274841">
    <property type="component" value="Chromosome"/>
</dbReference>
<dbReference type="AlphaFoldDB" id="A0A3S9WH43"/>
<dbReference type="KEGG" id="moy:CVS54_00686"/>
<sequence length="180" mass="20573">MSSHNFETLRSAVLAASVSRRWSHAVEEWQVVGVEEDPRGTGICVCGKTNLVYLYTIHNEHTQASLFPIGSSCVNLFEIEELNLSVTVLRRLFDLRASFSTGKPVTLTTEHFSRAVLADLWQNGAFPANDYNRSNGDNDYKFLLDMFNQRHDPTQNERRKVWVLINKVIKPFVMADARLR</sequence>
<reference evidence="1 2" key="1">
    <citation type="submission" date="2018-08" db="EMBL/GenBank/DDBJ databases">
        <title>Microbacterium oxydans strain HG3.</title>
        <authorList>
            <person name="ORTET P."/>
        </authorList>
    </citation>
    <scope>NUCLEOTIDE SEQUENCE [LARGE SCALE GENOMIC DNA]</scope>
    <source>
        <strain evidence="1 2">HG3</strain>
    </source>
</reference>
<proteinExistence type="predicted"/>
<name>A0A3S9WH43_9MICO</name>
<dbReference type="RefSeq" id="WP_127011760.1">
    <property type="nucleotide sequence ID" value="NZ_CP031422.1"/>
</dbReference>